<comment type="caution">
    <text evidence="2">The sequence shown here is derived from an EMBL/GenBank/DDBJ whole genome shotgun (WGS) entry which is preliminary data.</text>
</comment>
<dbReference type="Proteomes" id="UP000485621">
    <property type="component" value="Unassembled WGS sequence"/>
</dbReference>
<dbReference type="Gene3D" id="3.40.50.720">
    <property type="entry name" value="NAD(P)-binding Rossmann-like Domain"/>
    <property type="match status" value="1"/>
</dbReference>
<dbReference type="InterPro" id="IPR029903">
    <property type="entry name" value="RmlD-like-bd"/>
</dbReference>
<dbReference type="AlphaFoldDB" id="A0A1V5ZK61"/>
<dbReference type="InterPro" id="IPR036291">
    <property type="entry name" value="NAD(P)-bd_dom_sf"/>
</dbReference>
<evidence type="ECO:0000259" key="1">
    <source>
        <dbReference type="Pfam" id="PF04321"/>
    </source>
</evidence>
<sequence>MLIYKYIKGLIGNTGFVGSNLLNQSKFDLLFNSSNINEIDEKEFDLLVIAAPSAVKWKANQEPEQDLQMINDLINHLKKVKAKQVIQISTIDIYKNPKNVDENTKIETEGLHPYGKNRFYLEEFIRKQFENHLVVRLPALFGEGLKKNFIYDMLNNNCLELTHKDSIFQFYNLDNLWKDINIALKNNISLLNITTEPVSAKEIAREVFQIKFNNITEKPPANYDVKSINHDLWNSTNGYLYNKFQVFNDLKSFTKKY</sequence>
<gene>
    <name evidence="2" type="ORF">BWY04_01337</name>
</gene>
<dbReference type="SUPFAM" id="SSF51735">
    <property type="entry name" value="NAD(P)-binding Rossmann-fold domains"/>
    <property type="match status" value="1"/>
</dbReference>
<name>A0A1V5ZK61_9BACT</name>
<dbReference type="EMBL" id="MWDB01000044">
    <property type="protein sequence ID" value="OQB40438.1"/>
    <property type="molecule type" value="Genomic_DNA"/>
</dbReference>
<dbReference type="Pfam" id="PF04321">
    <property type="entry name" value="RmlD_sub_bind"/>
    <property type="match status" value="1"/>
</dbReference>
<feature type="domain" description="RmlD-like substrate binding" evidence="1">
    <location>
        <begin position="25"/>
        <end position="155"/>
    </location>
</feature>
<evidence type="ECO:0000313" key="2">
    <source>
        <dbReference type="EMBL" id="OQB40438.1"/>
    </source>
</evidence>
<reference evidence="2" key="1">
    <citation type="submission" date="2017-02" db="EMBL/GenBank/DDBJ databases">
        <title>Delving into the versatile metabolic prowess of the omnipresent phylum Bacteroidetes.</title>
        <authorList>
            <person name="Nobu M.K."/>
            <person name="Mei R."/>
            <person name="Narihiro T."/>
            <person name="Kuroda K."/>
            <person name="Liu W.-T."/>
        </authorList>
    </citation>
    <scope>NUCLEOTIDE SEQUENCE</scope>
    <source>
        <strain evidence="2">ADurb.Bin160</strain>
    </source>
</reference>
<protein>
    <submittedName>
        <fullName evidence="2">RmlD substrate binding domain protein</fullName>
    </submittedName>
</protein>
<proteinExistence type="predicted"/>
<accession>A0A1V5ZK61</accession>
<organism evidence="2">
    <name type="scientific">candidate division CPR1 bacterium ADurb.Bin160</name>
    <dbReference type="NCBI Taxonomy" id="1852826"/>
    <lineage>
        <taxon>Bacteria</taxon>
        <taxon>candidate division CPR1</taxon>
    </lineage>
</organism>